<dbReference type="Proteomes" id="UP000198431">
    <property type="component" value="Unassembled WGS sequence"/>
</dbReference>
<evidence type="ECO:0008006" key="5">
    <source>
        <dbReference type="Google" id="ProtNLM"/>
    </source>
</evidence>
<organism evidence="1 4">
    <name type="scientific">Flavobacterium pectinovorum</name>
    <dbReference type="NCBI Taxonomy" id="29533"/>
    <lineage>
        <taxon>Bacteria</taxon>
        <taxon>Pseudomonadati</taxon>
        <taxon>Bacteroidota</taxon>
        <taxon>Flavobacteriia</taxon>
        <taxon>Flavobacteriales</taxon>
        <taxon>Flavobacteriaceae</taxon>
        <taxon>Flavobacterium</taxon>
    </lineage>
</organism>
<name>A0AB36P6F4_9FLAO</name>
<accession>A0AB36P6F4</accession>
<comment type="caution">
    <text evidence="1">The sequence shown here is derived from an EMBL/GenBank/DDBJ whole genome shotgun (WGS) entry which is preliminary data.</text>
</comment>
<protein>
    <recommendedName>
        <fullName evidence="5">Apea-like HEPN domain-containing protein</fullName>
    </recommendedName>
</protein>
<evidence type="ECO:0000313" key="3">
    <source>
        <dbReference type="Proteomes" id="UP000184216"/>
    </source>
</evidence>
<reference evidence="1 4" key="1">
    <citation type="submission" date="2016-11" db="EMBL/GenBank/DDBJ databases">
        <title>Whole genomes of Flavobacteriaceae.</title>
        <authorList>
            <person name="Stine C."/>
            <person name="Li C."/>
            <person name="Tadesse D."/>
        </authorList>
    </citation>
    <scope>NUCLEOTIDE SEQUENCE [LARGE SCALE GENOMIC DNA]</scope>
    <source>
        <strain evidence="1 4">ATCC 19366</strain>
    </source>
</reference>
<evidence type="ECO:0000313" key="1">
    <source>
        <dbReference type="EMBL" id="OXB07801.1"/>
    </source>
</evidence>
<keyword evidence="3" id="KW-1185">Reference proteome</keyword>
<sequence>MENLNKLHDLTLKIKSIIRTVEFRENDVRKAYFENLYSIINEFYHGKIFFKISQEIKNRTIKFDSSILELQPHVTRIYEIADHELLSGAYHNELNRKLFVDTFTNFETTLSFCFEDIVTDADLEGMVKDLNSKILRLCQNLSDEEKMHLLAELKKNTFIPLSRKFRYLSKLNKDCYPEDAKSDLEFIEFCSKLRNCVSHSAGYYKGKDYVYKFDRITFIFKNGEFLEMQGENDYVFLKINERLTNIMYALCNCLKHVDFIKYPDDGF</sequence>
<reference evidence="2 3" key="2">
    <citation type="submission" date="2016-11" db="EMBL/GenBank/DDBJ databases">
        <authorList>
            <person name="Varghese N."/>
            <person name="Submissions S."/>
        </authorList>
    </citation>
    <scope>NUCLEOTIDE SEQUENCE [LARGE SCALE GENOMIC DNA]</scope>
    <source>
        <strain evidence="2 3">DSM 6368</strain>
    </source>
</reference>
<dbReference type="RefSeq" id="WP_073396334.1">
    <property type="nucleotide sequence ID" value="NZ_FRBX01000004.1"/>
</dbReference>
<dbReference type="AlphaFoldDB" id="A0AB36P6F4"/>
<evidence type="ECO:0000313" key="2">
    <source>
        <dbReference type="EMBL" id="SHM80936.1"/>
    </source>
</evidence>
<dbReference type="EMBL" id="MUHB01000003">
    <property type="protein sequence ID" value="OXB07801.1"/>
    <property type="molecule type" value="Genomic_DNA"/>
</dbReference>
<dbReference type="EMBL" id="FRBX01000004">
    <property type="protein sequence ID" value="SHM80936.1"/>
    <property type="molecule type" value="Genomic_DNA"/>
</dbReference>
<dbReference type="Proteomes" id="UP000184216">
    <property type="component" value="Unassembled WGS sequence"/>
</dbReference>
<gene>
    <name evidence="1" type="ORF">B0A72_02740</name>
    <name evidence="2" type="ORF">SAMN05444387_3253</name>
</gene>
<proteinExistence type="predicted"/>
<evidence type="ECO:0000313" key="4">
    <source>
        <dbReference type="Proteomes" id="UP000198431"/>
    </source>
</evidence>